<accession>A0ABQ2L5J6</accession>
<keyword evidence="2" id="KW-1185">Reference proteome</keyword>
<protein>
    <submittedName>
        <fullName evidence="1">Uncharacterized protein</fullName>
    </submittedName>
</protein>
<gene>
    <name evidence="1" type="ORF">GCM10010969_24840</name>
</gene>
<reference evidence="2" key="1">
    <citation type="journal article" date="2019" name="Int. J. Syst. Evol. Microbiol.">
        <title>The Global Catalogue of Microorganisms (GCM) 10K type strain sequencing project: providing services to taxonomists for standard genome sequencing and annotation.</title>
        <authorList>
            <consortium name="The Broad Institute Genomics Platform"/>
            <consortium name="The Broad Institute Genome Sequencing Center for Infectious Disease"/>
            <person name="Wu L."/>
            <person name="Ma J."/>
        </authorList>
    </citation>
    <scope>NUCLEOTIDE SEQUENCE [LARGE SCALE GENOMIC DNA]</scope>
    <source>
        <strain evidence="2">CGMCC 1.6964</strain>
    </source>
</reference>
<comment type="caution">
    <text evidence="1">The sequence shown here is derived from an EMBL/GenBank/DDBJ whole genome shotgun (WGS) entry which is preliminary data.</text>
</comment>
<dbReference type="RefSeq" id="WP_018976297.1">
    <property type="nucleotide sequence ID" value="NZ_BMLN01000006.1"/>
</dbReference>
<name>A0ABQ2L5J6_9BACL</name>
<dbReference type="Proteomes" id="UP000606653">
    <property type="component" value="Unassembled WGS sequence"/>
</dbReference>
<organism evidence="1 2">
    <name type="scientific">Saccharibacillus kuerlensis</name>
    <dbReference type="NCBI Taxonomy" id="459527"/>
    <lineage>
        <taxon>Bacteria</taxon>
        <taxon>Bacillati</taxon>
        <taxon>Bacillota</taxon>
        <taxon>Bacilli</taxon>
        <taxon>Bacillales</taxon>
        <taxon>Paenibacillaceae</taxon>
        <taxon>Saccharibacillus</taxon>
    </lineage>
</organism>
<sequence>MRLKDLKETMLLPDREILINRSVKINDTDVLLISITSEQQTHRLWTLRKLPEGSDEEMIVHRSEEPLSNRDHLQESMISDGQQDYISKMIIQGQTMTFDSSESRYFREQDHEMYMRLQHFVEKGLELGSFAEVELERLFLTCYEQENSKPFPKLDLDKELDIMLKFNSTFRRIPIHTEPIVLQFGDSQKEIKHSFYDPLHDKNRFFYINALTRYDIWEEAEKIPENPDLQHFTDEERRQFKEQYIENLESVCAKGKELALIEYEAEGNVQLNFYTKEYLDAQPVYSSNSSHSVMFFKSDREVGHNGLTSRICEIGSVDNTFSGSLVVELMHYYAEFPEKTIKL</sequence>
<evidence type="ECO:0000313" key="1">
    <source>
        <dbReference type="EMBL" id="GGO01999.1"/>
    </source>
</evidence>
<evidence type="ECO:0000313" key="2">
    <source>
        <dbReference type="Proteomes" id="UP000606653"/>
    </source>
</evidence>
<proteinExistence type="predicted"/>
<dbReference type="EMBL" id="BMLN01000006">
    <property type="protein sequence ID" value="GGO01999.1"/>
    <property type="molecule type" value="Genomic_DNA"/>
</dbReference>